<keyword evidence="11" id="KW-1185">Reference proteome</keyword>
<feature type="binding site" evidence="8">
    <location>
        <position position="263"/>
    </location>
    <ligand>
        <name>Zn(2+)</name>
        <dbReference type="ChEBI" id="CHEBI:29105"/>
        <label>2</label>
        <note>catalytic</note>
    </ligand>
</feature>
<dbReference type="GO" id="GO:0008270">
    <property type="term" value="F:zinc ion binding"/>
    <property type="evidence" value="ECO:0007669"/>
    <property type="project" value="InterPro"/>
</dbReference>
<evidence type="ECO:0000256" key="1">
    <source>
        <dbReference type="ARBA" id="ARBA00010370"/>
    </source>
</evidence>
<dbReference type="GO" id="GO:0004222">
    <property type="term" value="F:metalloendopeptidase activity"/>
    <property type="evidence" value="ECO:0007669"/>
    <property type="project" value="InterPro"/>
</dbReference>
<keyword evidence="5 8" id="KW-0862">Zinc</keyword>
<protein>
    <recommendedName>
        <fullName evidence="9">Peptidase metallopeptidase domain-containing protein</fullName>
    </recommendedName>
</protein>
<keyword evidence="3 8" id="KW-0479">Metal-binding</keyword>
<comment type="similarity">
    <text evidence="1">Belongs to the peptidase M10A family.</text>
</comment>
<dbReference type="PRINTS" id="PR00138">
    <property type="entry name" value="MATRIXIN"/>
</dbReference>
<feature type="binding site" evidence="8">
    <location>
        <position position="277"/>
    </location>
    <ligand>
        <name>Zn(2+)</name>
        <dbReference type="ChEBI" id="CHEBI:29105"/>
        <label>2</label>
        <note>catalytic</note>
    </ligand>
</feature>
<accession>A0A5E4Q973</accession>
<dbReference type="PANTHER" id="PTHR10201">
    <property type="entry name" value="MATRIX METALLOPROTEINASE"/>
    <property type="match status" value="1"/>
</dbReference>
<dbReference type="InterPro" id="IPR001818">
    <property type="entry name" value="Pept_M10_metallopeptidase"/>
</dbReference>
<keyword evidence="8" id="KW-0106">Calcium</keyword>
<evidence type="ECO:0000256" key="4">
    <source>
        <dbReference type="ARBA" id="ARBA00022801"/>
    </source>
</evidence>
<organism evidence="10 11">
    <name type="scientific">Leptidea sinapis</name>
    <dbReference type="NCBI Taxonomy" id="189913"/>
    <lineage>
        <taxon>Eukaryota</taxon>
        <taxon>Metazoa</taxon>
        <taxon>Ecdysozoa</taxon>
        <taxon>Arthropoda</taxon>
        <taxon>Hexapoda</taxon>
        <taxon>Insecta</taxon>
        <taxon>Pterygota</taxon>
        <taxon>Neoptera</taxon>
        <taxon>Endopterygota</taxon>
        <taxon>Lepidoptera</taxon>
        <taxon>Glossata</taxon>
        <taxon>Ditrysia</taxon>
        <taxon>Papilionoidea</taxon>
        <taxon>Pieridae</taxon>
        <taxon>Dismorphiinae</taxon>
        <taxon>Leptidea</taxon>
    </lineage>
</organism>
<evidence type="ECO:0000256" key="2">
    <source>
        <dbReference type="ARBA" id="ARBA00022670"/>
    </source>
</evidence>
<dbReference type="Gene3D" id="3.40.390.10">
    <property type="entry name" value="Collagenase (Catalytic Domain)"/>
    <property type="match status" value="1"/>
</dbReference>
<dbReference type="GO" id="GO:0006508">
    <property type="term" value="P:proteolysis"/>
    <property type="evidence" value="ECO:0007669"/>
    <property type="project" value="UniProtKB-KW"/>
</dbReference>
<dbReference type="PANTHER" id="PTHR10201:SF323">
    <property type="entry name" value="MATRIX METALLOPROTEINASE-21"/>
    <property type="match status" value="1"/>
</dbReference>
<gene>
    <name evidence="10" type="ORF">LSINAPIS_LOCUS6146</name>
</gene>
<comment type="cofactor">
    <cofactor evidence="8">
        <name>Zn(2+)</name>
        <dbReference type="ChEBI" id="CHEBI:29105"/>
    </cofactor>
    <text evidence="8">Binds 2 Zn(2+) ions per subunit.</text>
</comment>
<feature type="binding site" description="in inhibited form" evidence="8">
    <location>
        <position position="158"/>
    </location>
    <ligand>
        <name>Zn(2+)</name>
        <dbReference type="ChEBI" id="CHEBI:29105"/>
        <label>2</label>
        <note>catalytic</note>
    </ligand>
</feature>
<dbReference type="InterPro" id="IPR036366">
    <property type="entry name" value="PGBDSf"/>
</dbReference>
<dbReference type="SMART" id="SM00235">
    <property type="entry name" value="ZnMc"/>
    <property type="match status" value="1"/>
</dbReference>
<comment type="cofactor">
    <cofactor evidence="8">
        <name>Ca(2+)</name>
        <dbReference type="ChEBI" id="CHEBI:29108"/>
    </cofactor>
    <text evidence="8">Can bind about 5 Ca(2+) ions per subunit.</text>
</comment>
<dbReference type="GO" id="GO:0030198">
    <property type="term" value="P:extracellular matrix organization"/>
    <property type="evidence" value="ECO:0007669"/>
    <property type="project" value="TreeGrafter"/>
</dbReference>
<dbReference type="SUPFAM" id="SSF47090">
    <property type="entry name" value="PGBD-like"/>
    <property type="match status" value="1"/>
</dbReference>
<feature type="active site" evidence="7">
    <location>
        <position position="260"/>
    </location>
</feature>
<dbReference type="GO" id="GO:0031012">
    <property type="term" value="C:extracellular matrix"/>
    <property type="evidence" value="ECO:0007669"/>
    <property type="project" value="InterPro"/>
</dbReference>
<reference evidence="10 11" key="1">
    <citation type="submission" date="2017-07" db="EMBL/GenBank/DDBJ databases">
        <authorList>
            <person name="Talla V."/>
            <person name="Backstrom N."/>
        </authorList>
    </citation>
    <scope>NUCLEOTIDE SEQUENCE [LARGE SCALE GENOMIC DNA]</scope>
</reference>
<feature type="binding site" evidence="8">
    <location>
        <position position="259"/>
    </location>
    <ligand>
        <name>Zn(2+)</name>
        <dbReference type="ChEBI" id="CHEBI:29105"/>
        <label>2</label>
        <note>catalytic</note>
    </ligand>
</feature>
<evidence type="ECO:0000313" key="10">
    <source>
        <dbReference type="EMBL" id="VVC94125.1"/>
    </source>
</evidence>
<dbReference type="EMBL" id="FZQP02001892">
    <property type="protein sequence ID" value="VVC94125.1"/>
    <property type="molecule type" value="Genomic_DNA"/>
</dbReference>
<feature type="binding site" evidence="8">
    <location>
        <position position="269"/>
    </location>
    <ligand>
        <name>Zn(2+)</name>
        <dbReference type="ChEBI" id="CHEBI:29105"/>
        <label>2</label>
        <note>catalytic</note>
    </ligand>
</feature>
<dbReference type="InterPro" id="IPR002477">
    <property type="entry name" value="Peptidoglycan-bd-like"/>
</dbReference>
<dbReference type="SUPFAM" id="SSF55486">
    <property type="entry name" value="Metalloproteases ('zincins'), catalytic domain"/>
    <property type="match status" value="1"/>
</dbReference>
<dbReference type="Gene3D" id="1.10.101.10">
    <property type="entry name" value="PGBD-like superfamily/PGBD"/>
    <property type="match status" value="1"/>
</dbReference>
<proteinExistence type="inferred from homology"/>
<dbReference type="InterPro" id="IPR024079">
    <property type="entry name" value="MetalloPept_cat_dom_sf"/>
</dbReference>
<evidence type="ECO:0000313" key="11">
    <source>
        <dbReference type="Proteomes" id="UP000324832"/>
    </source>
</evidence>
<evidence type="ECO:0000256" key="3">
    <source>
        <dbReference type="ARBA" id="ARBA00022723"/>
    </source>
</evidence>
<dbReference type="AlphaFoldDB" id="A0A5E4Q973"/>
<dbReference type="GO" id="GO:0030574">
    <property type="term" value="P:collagen catabolic process"/>
    <property type="evidence" value="ECO:0007669"/>
    <property type="project" value="TreeGrafter"/>
</dbReference>
<dbReference type="InterPro" id="IPR036365">
    <property type="entry name" value="PGBD-like_sf"/>
</dbReference>
<dbReference type="InterPro" id="IPR021190">
    <property type="entry name" value="Pept_M10A"/>
</dbReference>
<feature type="binding site" evidence="8">
    <location>
        <position position="238"/>
    </location>
    <ligand>
        <name>Ca(2+)</name>
        <dbReference type="ChEBI" id="CHEBI:29108"/>
        <label>1</label>
    </ligand>
</feature>
<evidence type="ECO:0000256" key="5">
    <source>
        <dbReference type="ARBA" id="ARBA00022833"/>
    </source>
</evidence>
<dbReference type="InterPro" id="IPR006026">
    <property type="entry name" value="Peptidase_Metallo"/>
</dbReference>
<evidence type="ECO:0000256" key="8">
    <source>
        <dbReference type="PIRSR" id="PIRSR621190-2"/>
    </source>
</evidence>
<sequence length="363" mass="42291">MGFASVNPTVRDEYFQFAVVMCELVYYKEKYQQTVRCSACDLLAAKLVDNIKANIYKFCTNFKTTAMKTPHSMVFIILFYFCQPGWSLQLSSDNRKYVKYLTNFGYLSRRSLSYSNGITYVDDNSLKNSLERFQRYTRISTTGILDDSTKNMMKLNRCVDPDVSRRRSKRFVKIGNWRKKHITYKITQYSSNLSKREVDSLIFLAFSVFENIEPQDESRITFGNAKNQRRASIITLNDAVSWSQDYRTGEPNLFQTAAHEIGHILGLGHTDVTGAMMYPIYDLGQKLFSLHDDDIQGIKDIYDNLDVVQSYPGRFKYKKDRNKIVTTFNNFRETITDSIQRNFGETPEIDELDIPEEFMDSFK</sequence>
<dbReference type="Pfam" id="PF01471">
    <property type="entry name" value="PG_binding_1"/>
    <property type="match status" value="1"/>
</dbReference>
<dbReference type="Proteomes" id="UP000324832">
    <property type="component" value="Unassembled WGS sequence"/>
</dbReference>
<keyword evidence="2" id="KW-0645">Protease</keyword>
<evidence type="ECO:0000259" key="9">
    <source>
        <dbReference type="SMART" id="SM00235"/>
    </source>
</evidence>
<evidence type="ECO:0000256" key="7">
    <source>
        <dbReference type="PIRSR" id="PIRSR621190-1"/>
    </source>
</evidence>
<dbReference type="Pfam" id="PF00413">
    <property type="entry name" value="Peptidase_M10"/>
    <property type="match status" value="1"/>
</dbReference>
<feature type="domain" description="Peptidase metallopeptidase" evidence="9">
    <location>
        <begin position="173"/>
        <end position="304"/>
    </location>
</feature>
<evidence type="ECO:0000256" key="6">
    <source>
        <dbReference type="ARBA" id="ARBA00023049"/>
    </source>
</evidence>
<name>A0A5E4Q973_9NEOP</name>
<keyword evidence="6" id="KW-0482">Metalloprotease</keyword>
<keyword evidence="4" id="KW-0378">Hydrolase</keyword>